<dbReference type="AlphaFoldDB" id="A0A9W6LQX3"/>
<dbReference type="InterPro" id="IPR029044">
    <property type="entry name" value="Nucleotide-diphossugar_trans"/>
</dbReference>
<dbReference type="InterPro" id="IPR001296">
    <property type="entry name" value="Glyco_trans_1"/>
</dbReference>
<dbReference type="GO" id="GO:0016757">
    <property type="term" value="F:glycosyltransferase activity"/>
    <property type="evidence" value="ECO:0007669"/>
    <property type="project" value="InterPro"/>
</dbReference>
<dbReference type="SUPFAM" id="SSF53756">
    <property type="entry name" value="UDP-Glycosyltransferase/glycogen phosphorylase"/>
    <property type="match status" value="1"/>
</dbReference>
<feature type="domain" description="Glycosyl transferase family 1" evidence="1">
    <location>
        <begin position="704"/>
        <end position="813"/>
    </location>
</feature>
<dbReference type="SUPFAM" id="SSF53448">
    <property type="entry name" value="Nucleotide-diphospho-sugar transferases"/>
    <property type="match status" value="1"/>
</dbReference>
<dbReference type="EMBL" id="BSEC01000001">
    <property type="protein sequence ID" value="GLI91837.1"/>
    <property type="molecule type" value="Genomic_DNA"/>
</dbReference>
<accession>A0A9W6LQX3</accession>
<organism evidence="2 3">
    <name type="scientific">Methylocystis echinoides</name>
    <dbReference type="NCBI Taxonomy" id="29468"/>
    <lineage>
        <taxon>Bacteria</taxon>
        <taxon>Pseudomonadati</taxon>
        <taxon>Pseudomonadota</taxon>
        <taxon>Alphaproteobacteria</taxon>
        <taxon>Hyphomicrobiales</taxon>
        <taxon>Methylocystaceae</taxon>
        <taxon>Methylocystis</taxon>
    </lineage>
</organism>
<comment type="caution">
    <text evidence="2">The sequence shown here is derived from an EMBL/GenBank/DDBJ whole genome shotgun (WGS) entry which is preliminary data.</text>
</comment>
<dbReference type="Gene3D" id="3.40.50.2000">
    <property type="entry name" value="Glycogen Phosphorylase B"/>
    <property type="match status" value="1"/>
</dbReference>
<gene>
    <name evidence="2" type="ORF">LMG27198_08290</name>
</gene>
<dbReference type="Pfam" id="PF00534">
    <property type="entry name" value="Glycos_transf_1"/>
    <property type="match status" value="1"/>
</dbReference>
<dbReference type="PANTHER" id="PTHR46656">
    <property type="entry name" value="PUTATIVE-RELATED"/>
    <property type="match status" value="1"/>
</dbReference>
<dbReference type="RefSeq" id="WP_281800689.1">
    <property type="nucleotide sequence ID" value="NZ_BSEC01000001.1"/>
</dbReference>
<dbReference type="PANTHER" id="PTHR46656:SF3">
    <property type="entry name" value="PUTATIVE-RELATED"/>
    <property type="match status" value="1"/>
</dbReference>
<reference evidence="2" key="1">
    <citation type="journal article" date="2023" name="Int. J. Syst. Evol. Microbiol.">
        <title>Methylocystis iwaonis sp. nov., a type II methane-oxidizing bacterium from surface soil of a rice paddy field in Japan, and emended description of the genus Methylocystis (ex Whittenbury et al. 1970) Bowman et al. 1993.</title>
        <authorList>
            <person name="Kaise H."/>
            <person name="Sawadogo J.B."/>
            <person name="Alam M.S."/>
            <person name="Ueno C."/>
            <person name="Dianou D."/>
            <person name="Shinjo R."/>
            <person name="Asakawa S."/>
        </authorList>
    </citation>
    <scope>NUCLEOTIDE SEQUENCE</scope>
    <source>
        <strain evidence="2">LMG27198</strain>
    </source>
</reference>
<dbReference type="Gene3D" id="3.90.550.10">
    <property type="entry name" value="Spore Coat Polysaccharide Biosynthesis Protein SpsA, Chain A"/>
    <property type="match status" value="1"/>
</dbReference>
<proteinExistence type="predicted"/>
<evidence type="ECO:0000259" key="1">
    <source>
        <dbReference type="Pfam" id="PF00534"/>
    </source>
</evidence>
<sequence>MVQQAAEKRAVFTICSWNYLAYASTLAESFRRHNPDTPFFVFIADRPQPLQHVLGETKIIVVDGSVVPDYERMAACYSIMEFNTSVKPHCFEFLFDKHGFEQLCYIDPDIFVTASLSEIFRILAEGDDCVLTPHITAPLSDGLVPGDLEIARSGVFNLGFAAFRNSSSARAFLSWWRGWLETDCLVDFERGIFVDQSFCDFAPVFMERIHILRDPGYNLAYWNLLHRPVEDRDGKLFAGGSPVKFVHFSGVDKDRPEAFSKHQNRFTRETLGALRPLFEHYVETLRSKDMHGELRFSQVEYGFGRLNSGVPIIPAMRACFRRYYQDIPAGQSPFDVDRSFFTAACDRPRLRPLVNRLVAELYHMRPDLQDWFLLRAPEDRMELNRLAETILPEQYKLGEAWAVCDESNDEIPSQFFQSAVARLPTPLEINRLVKLFGFYVGDRLASLFRPRQKMDDLAWSLAYSFELLTPGFRKSLVESLEIDSNPSRLALFRHWMQERGFAGESWRGESAPRAASPQSKQDGLAVYGFLNAETGLGQAGRALAAAFKTTQLPMSCHAVPAPGHENTVPFEASPSMKNSAGTALLAMNADNVMNLQHHMNPAVLAQNRRIGLFFWELPVFPGVWAGACEQVDEVWVSSRFVRDSLQSTTSKPVHIVPLPVPLNDLDAVQSRKALGLPLDRLLYLVTFDFNSFPERKNPMGALRAFLDAFPKATESSPLLVVKCHGARNRAAYEKELGEAIARNPHMMLIDRVMTAQEMLQLQAATDVYVSLHRAEGFGLNLAESMAAGKVAIGTNFSGNVDFMNAQNSLLVDFDMRPVRDGEYVAWQGQWWAAPRHDDAVSALRLAESSSALRGQLGEAARRHVASALSSESVGRTMADLIMAGPAGHA</sequence>
<evidence type="ECO:0000313" key="2">
    <source>
        <dbReference type="EMBL" id="GLI91837.1"/>
    </source>
</evidence>
<name>A0A9W6LQX3_9HYPH</name>
<keyword evidence="3" id="KW-1185">Reference proteome</keyword>
<dbReference type="Proteomes" id="UP001144323">
    <property type="component" value="Unassembled WGS sequence"/>
</dbReference>
<evidence type="ECO:0000313" key="3">
    <source>
        <dbReference type="Proteomes" id="UP001144323"/>
    </source>
</evidence>
<protein>
    <recommendedName>
        <fullName evidence="1">Glycosyl transferase family 1 domain-containing protein</fullName>
    </recommendedName>
</protein>